<gene>
    <name evidence="7" type="ORF">J2W49_000009</name>
</gene>
<proteinExistence type="predicted"/>
<feature type="region of interest" description="Disordered" evidence="5">
    <location>
        <begin position="178"/>
        <end position="204"/>
    </location>
</feature>
<dbReference type="EMBL" id="JAVDWU010000001">
    <property type="protein sequence ID" value="MDR7148081.1"/>
    <property type="molecule type" value="Genomic_DNA"/>
</dbReference>
<dbReference type="PROSITE" id="PS51123">
    <property type="entry name" value="OMPA_2"/>
    <property type="match status" value="1"/>
</dbReference>
<evidence type="ECO:0000256" key="4">
    <source>
        <dbReference type="PROSITE-ProRule" id="PRU00473"/>
    </source>
</evidence>
<dbReference type="Gene3D" id="3.30.1330.60">
    <property type="entry name" value="OmpA-like domain"/>
    <property type="match status" value="1"/>
</dbReference>
<dbReference type="SUPFAM" id="SSF103088">
    <property type="entry name" value="OmpA-like"/>
    <property type="match status" value="1"/>
</dbReference>
<evidence type="ECO:0000256" key="1">
    <source>
        <dbReference type="ARBA" id="ARBA00004442"/>
    </source>
</evidence>
<dbReference type="InterPro" id="IPR050330">
    <property type="entry name" value="Bact_OuterMem_StrucFunc"/>
</dbReference>
<dbReference type="InterPro" id="IPR006665">
    <property type="entry name" value="OmpA-like"/>
</dbReference>
<dbReference type="PANTHER" id="PTHR30329:SF21">
    <property type="entry name" value="LIPOPROTEIN YIAD-RELATED"/>
    <property type="match status" value="1"/>
</dbReference>
<dbReference type="InterPro" id="IPR006664">
    <property type="entry name" value="OMP_bac"/>
</dbReference>
<evidence type="ECO:0000313" key="7">
    <source>
        <dbReference type="EMBL" id="MDR7148081.1"/>
    </source>
</evidence>
<dbReference type="Proteomes" id="UP001265700">
    <property type="component" value="Unassembled WGS sequence"/>
</dbReference>
<dbReference type="InterPro" id="IPR036737">
    <property type="entry name" value="OmpA-like_sf"/>
</dbReference>
<feature type="domain" description="OmpA-like" evidence="6">
    <location>
        <begin position="90"/>
        <end position="204"/>
    </location>
</feature>
<dbReference type="PROSITE" id="PS51257">
    <property type="entry name" value="PROKAR_LIPOPROTEIN"/>
    <property type="match status" value="1"/>
</dbReference>
<evidence type="ECO:0000256" key="3">
    <source>
        <dbReference type="ARBA" id="ARBA00023237"/>
    </source>
</evidence>
<organism evidence="7 8">
    <name type="scientific">Hydrogenophaga palleronii</name>
    <dbReference type="NCBI Taxonomy" id="65655"/>
    <lineage>
        <taxon>Bacteria</taxon>
        <taxon>Pseudomonadati</taxon>
        <taxon>Pseudomonadota</taxon>
        <taxon>Betaproteobacteria</taxon>
        <taxon>Burkholderiales</taxon>
        <taxon>Comamonadaceae</taxon>
        <taxon>Hydrogenophaga</taxon>
    </lineage>
</organism>
<name>A0ABU1WG82_9BURK</name>
<dbReference type="CDD" id="cd07185">
    <property type="entry name" value="OmpA_C-like"/>
    <property type="match status" value="1"/>
</dbReference>
<evidence type="ECO:0000259" key="6">
    <source>
        <dbReference type="PROSITE" id="PS51123"/>
    </source>
</evidence>
<keyword evidence="2 4" id="KW-0472">Membrane</keyword>
<reference evidence="7 8" key="1">
    <citation type="submission" date="2023-07" db="EMBL/GenBank/DDBJ databases">
        <title>Sorghum-associated microbial communities from plants grown in Nebraska, USA.</title>
        <authorList>
            <person name="Schachtman D."/>
        </authorList>
    </citation>
    <scope>NUCLEOTIDE SEQUENCE [LARGE SCALE GENOMIC DNA]</scope>
    <source>
        <strain evidence="7 8">4249</strain>
    </source>
</reference>
<sequence length="204" mass="22129">MPLQRPLARSITAAVALSIALWLTACAPVSRVILLPQAGGEPSAVVVRTPQAESVIDSPYGVANVARSGRVGTDTTTADEVRSRYPRLLAIEPLAPERFMLEFEPGTSDLTQEAQSRLEAVIERAGARPGGEIVVTGHTDRQGTVEANDQLSLQRALALRALFIERGFPPERIEAVGRGEREPLVPTEDEVPEPRNRRAEILVR</sequence>
<feature type="compositionally biased region" description="Basic and acidic residues" evidence="5">
    <location>
        <begin position="192"/>
        <end position="204"/>
    </location>
</feature>
<comment type="caution">
    <text evidence="7">The sequence shown here is derived from an EMBL/GenBank/DDBJ whole genome shotgun (WGS) entry which is preliminary data.</text>
</comment>
<protein>
    <submittedName>
        <fullName evidence="7">Outer membrane protein OmpA-like peptidoglycan-associated protein</fullName>
    </submittedName>
</protein>
<evidence type="ECO:0000256" key="2">
    <source>
        <dbReference type="ARBA" id="ARBA00023136"/>
    </source>
</evidence>
<keyword evidence="3" id="KW-0998">Cell outer membrane</keyword>
<dbReference type="PANTHER" id="PTHR30329">
    <property type="entry name" value="STATOR ELEMENT OF FLAGELLAR MOTOR COMPLEX"/>
    <property type="match status" value="1"/>
</dbReference>
<accession>A0ABU1WG82</accession>
<dbReference type="PRINTS" id="PR01021">
    <property type="entry name" value="OMPADOMAIN"/>
</dbReference>
<evidence type="ECO:0000256" key="5">
    <source>
        <dbReference type="SAM" id="MobiDB-lite"/>
    </source>
</evidence>
<evidence type="ECO:0000313" key="8">
    <source>
        <dbReference type="Proteomes" id="UP001265700"/>
    </source>
</evidence>
<dbReference type="Pfam" id="PF00691">
    <property type="entry name" value="OmpA"/>
    <property type="match status" value="1"/>
</dbReference>
<comment type="subcellular location">
    <subcellularLocation>
        <location evidence="1">Cell outer membrane</location>
    </subcellularLocation>
</comment>
<keyword evidence="8" id="KW-1185">Reference proteome</keyword>
<dbReference type="RefSeq" id="WP_310310254.1">
    <property type="nucleotide sequence ID" value="NZ_JAVDWU010000001.1"/>
</dbReference>